<dbReference type="EMBL" id="CAUYUJ010015387">
    <property type="protein sequence ID" value="CAK0853300.1"/>
    <property type="molecule type" value="Genomic_DNA"/>
</dbReference>
<evidence type="ECO:0000256" key="1">
    <source>
        <dbReference type="SAM" id="MobiDB-lite"/>
    </source>
</evidence>
<sequence length="279" mass="30032">MGGASKEKPRLYRTCQLGDEAMVDLVKQRVSLIEKNYIDGTTEQIIKDNMPFLLDACQASQRLSSTALTKAIISQKTHLTAEGAKRWATEMSRCVSYVVNKFRGAVTAEKLDHYTRTLGQAMNLECGRTSSGKKKGTPRSDDVVESTSADDTRAESSAPAASAPRSPADARHKLIKELYGISPPPKAKTKKDEVHSPLVAFSSQEVMESPARPSAAPAASSSAKKVTWCDWNSDPPSMVVADESGQETRVPLSAGEMGFSIARAPGGDKIETDQSNALL</sequence>
<reference evidence="2" key="1">
    <citation type="submission" date="2023-10" db="EMBL/GenBank/DDBJ databases">
        <authorList>
            <person name="Chen Y."/>
            <person name="Shah S."/>
            <person name="Dougan E. K."/>
            <person name="Thang M."/>
            <person name="Chan C."/>
        </authorList>
    </citation>
    <scope>NUCLEOTIDE SEQUENCE [LARGE SCALE GENOMIC DNA]</scope>
</reference>
<evidence type="ECO:0000313" key="2">
    <source>
        <dbReference type="EMBL" id="CAK0853300.1"/>
    </source>
</evidence>
<organism evidence="2 3">
    <name type="scientific">Prorocentrum cordatum</name>
    <dbReference type="NCBI Taxonomy" id="2364126"/>
    <lineage>
        <taxon>Eukaryota</taxon>
        <taxon>Sar</taxon>
        <taxon>Alveolata</taxon>
        <taxon>Dinophyceae</taxon>
        <taxon>Prorocentrales</taxon>
        <taxon>Prorocentraceae</taxon>
        <taxon>Prorocentrum</taxon>
    </lineage>
</organism>
<comment type="caution">
    <text evidence="2">The sequence shown here is derived from an EMBL/GenBank/DDBJ whole genome shotgun (WGS) entry which is preliminary data.</text>
</comment>
<keyword evidence="3" id="KW-1185">Reference proteome</keyword>
<accession>A0ABN9U3A0</accession>
<gene>
    <name evidence="2" type="ORF">PCOR1329_LOCUS44822</name>
</gene>
<feature type="region of interest" description="Disordered" evidence="1">
    <location>
        <begin position="125"/>
        <end position="169"/>
    </location>
</feature>
<feature type="compositionally biased region" description="Low complexity" evidence="1">
    <location>
        <begin position="155"/>
        <end position="167"/>
    </location>
</feature>
<protein>
    <submittedName>
        <fullName evidence="2">Uncharacterized protein</fullName>
    </submittedName>
</protein>
<feature type="non-terminal residue" evidence="2">
    <location>
        <position position="279"/>
    </location>
</feature>
<feature type="region of interest" description="Disordered" evidence="1">
    <location>
        <begin position="259"/>
        <end position="279"/>
    </location>
</feature>
<dbReference type="Proteomes" id="UP001189429">
    <property type="component" value="Unassembled WGS sequence"/>
</dbReference>
<name>A0ABN9U3A0_9DINO</name>
<proteinExistence type="predicted"/>
<evidence type="ECO:0000313" key="3">
    <source>
        <dbReference type="Proteomes" id="UP001189429"/>
    </source>
</evidence>